<evidence type="ECO:0000313" key="2">
    <source>
        <dbReference type="EMBL" id="KAJ4461991.1"/>
    </source>
</evidence>
<comment type="caution">
    <text evidence="2">The sequence shown here is derived from an EMBL/GenBank/DDBJ whole genome shotgun (WGS) entry which is preliminary data.</text>
</comment>
<proteinExistence type="predicted"/>
<accession>A0ABQ8UU81</accession>
<evidence type="ECO:0000256" key="1">
    <source>
        <dbReference type="SAM" id="MobiDB-lite"/>
    </source>
</evidence>
<evidence type="ECO:0000313" key="3">
    <source>
        <dbReference type="Proteomes" id="UP001141327"/>
    </source>
</evidence>
<keyword evidence="3" id="KW-1185">Reference proteome</keyword>
<sequence length="89" mass="9422">MRHRATGYGRGEVGADRDDKVQVCAAELEASEEGAEGIYRLRDGDGFAEAAARVRAVKKVLQLTDLLQWGPSKPPEGATGGPGLVVDPM</sequence>
<dbReference type="Proteomes" id="UP001141327">
    <property type="component" value="Unassembled WGS sequence"/>
</dbReference>
<gene>
    <name evidence="2" type="ORF">PAPYR_1698</name>
</gene>
<dbReference type="EMBL" id="JAPMOS010000005">
    <property type="protein sequence ID" value="KAJ4461991.1"/>
    <property type="molecule type" value="Genomic_DNA"/>
</dbReference>
<protein>
    <submittedName>
        <fullName evidence="2">Uncharacterized protein</fullName>
    </submittedName>
</protein>
<feature type="region of interest" description="Disordered" evidence="1">
    <location>
        <begin position="70"/>
        <end position="89"/>
    </location>
</feature>
<reference evidence="2" key="1">
    <citation type="journal article" date="2022" name="bioRxiv">
        <title>Genomics of Preaxostyla Flagellates Illuminates Evolutionary Transitions and the Path Towards Mitochondrial Loss.</title>
        <authorList>
            <person name="Novak L.V.F."/>
            <person name="Treitli S.C."/>
            <person name="Pyrih J."/>
            <person name="Halakuc P."/>
            <person name="Pipaliya S.V."/>
            <person name="Vacek V."/>
            <person name="Brzon O."/>
            <person name="Soukal P."/>
            <person name="Eme L."/>
            <person name="Dacks J.B."/>
            <person name="Karnkowska A."/>
            <person name="Elias M."/>
            <person name="Hampl V."/>
        </authorList>
    </citation>
    <scope>NUCLEOTIDE SEQUENCE</scope>
    <source>
        <strain evidence="2">RCP-MX</strain>
    </source>
</reference>
<name>A0ABQ8UU81_9EUKA</name>
<organism evidence="2 3">
    <name type="scientific">Paratrimastix pyriformis</name>
    <dbReference type="NCBI Taxonomy" id="342808"/>
    <lineage>
        <taxon>Eukaryota</taxon>
        <taxon>Metamonada</taxon>
        <taxon>Preaxostyla</taxon>
        <taxon>Paratrimastigidae</taxon>
        <taxon>Paratrimastix</taxon>
    </lineage>
</organism>